<evidence type="ECO:0000313" key="6">
    <source>
        <dbReference type="EMBL" id="MDU0200832.1"/>
    </source>
</evidence>
<dbReference type="InterPro" id="IPR021190">
    <property type="entry name" value="Pept_M10A"/>
</dbReference>
<dbReference type="Pfam" id="PF00413">
    <property type="entry name" value="Peptidase_M10"/>
    <property type="match status" value="1"/>
</dbReference>
<dbReference type="RefSeq" id="WP_315950427.1">
    <property type="nucleotide sequence ID" value="NZ_JAWCUD010000002.1"/>
</dbReference>
<evidence type="ECO:0000256" key="1">
    <source>
        <dbReference type="ARBA" id="ARBA00022670"/>
    </source>
</evidence>
<name>A0ABU3RAC5_9BACL</name>
<dbReference type="InterPro" id="IPR006026">
    <property type="entry name" value="Peptidase_Metallo"/>
</dbReference>
<dbReference type="SUPFAM" id="SSF55486">
    <property type="entry name" value="Metalloproteases ('zincins'), catalytic domain"/>
    <property type="match status" value="1"/>
</dbReference>
<dbReference type="InterPro" id="IPR001818">
    <property type="entry name" value="Pept_M10_metallopeptidase"/>
</dbReference>
<evidence type="ECO:0000256" key="4">
    <source>
        <dbReference type="ARBA" id="ARBA00022833"/>
    </source>
</evidence>
<evidence type="ECO:0000256" key="3">
    <source>
        <dbReference type="ARBA" id="ARBA00022801"/>
    </source>
</evidence>
<organism evidence="6 7">
    <name type="scientific">Paenibacillus violae</name>
    <dbReference type="NCBI Taxonomy" id="3077234"/>
    <lineage>
        <taxon>Bacteria</taxon>
        <taxon>Bacillati</taxon>
        <taxon>Bacillota</taxon>
        <taxon>Bacilli</taxon>
        <taxon>Bacillales</taxon>
        <taxon>Paenibacillaceae</taxon>
        <taxon>Paenibacillus</taxon>
    </lineage>
</organism>
<dbReference type="EC" id="3.4.24.-" evidence="6"/>
<keyword evidence="6" id="KW-0482">Metalloprotease</keyword>
<reference evidence="6 7" key="1">
    <citation type="submission" date="2023-10" db="EMBL/GenBank/DDBJ databases">
        <title>Paenibacillus strain PFR10 Genome sequencing and assembly.</title>
        <authorList>
            <person name="Kim I."/>
        </authorList>
    </citation>
    <scope>NUCLEOTIDE SEQUENCE [LARGE SCALE GENOMIC DNA]</scope>
    <source>
        <strain evidence="6 7">PFR10</strain>
    </source>
</reference>
<accession>A0ABU3RAC5</accession>
<comment type="caution">
    <text evidence="6">The sequence shown here is derived from an EMBL/GenBank/DDBJ whole genome shotgun (WGS) entry which is preliminary data.</text>
</comment>
<dbReference type="SMART" id="SM00235">
    <property type="entry name" value="ZnMc"/>
    <property type="match status" value="1"/>
</dbReference>
<dbReference type="GO" id="GO:0008237">
    <property type="term" value="F:metallopeptidase activity"/>
    <property type="evidence" value="ECO:0007669"/>
    <property type="project" value="UniProtKB-KW"/>
</dbReference>
<evidence type="ECO:0000259" key="5">
    <source>
        <dbReference type="SMART" id="SM00235"/>
    </source>
</evidence>
<evidence type="ECO:0000313" key="7">
    <source>
        <dbReference type="Proteomes" id="UP001260980"/>
    </source>
</evidence>
<proteinExistence type="predicted"/>
<dbReference type="SUPFAM" id="SSF89372">
    <property type="entry name" value="Fucose-specific lectin"/>
    <property type="match status" value="1"/>
</dbReference>
<dbReference type="InterPro" id="IPR024079">
    <property type="entry name" value="MetalloPept_cat_dom_sf"/>
</dbReference>
<dbReference type="PANTHER" id="PTHR10201">
    <property type="entry name" value="MATRIX METALLOPROTEINASE"/>
    <property type="match status" value="1"/>
</dbReference>
<keyword evidence="4" id="KW-0862">Zinc</keyword>
<keyword evidence="2" id="KW-0479">Metal-binding</keyword>
<gene>
    <name evidence="6" type="ORF">RQP52_06990</name>
</gene>
<protein>
    <submittedName>
        <fullName evidence="6">Matrixin family metalloprotease</fullName>
        <ecNumber evidence="6">3.4.24.-</ecNumber>
    </submittedName>
</protein>
<evidence type="ECO:0000256" key="2">
    <source>
        <dbReference type="ARBA" id="ARBA00022723"/>
    </source>
</evidence>
<keyword evidence="3 6" id="KW-0378">Hydrolase</keyword>
<dbReference type="EMBL" id="JAWCUD010000002">
    <property type="protein sequence ID" value="MDU0200832.1"/>
    <property type="molecule type" value="Genomic_DNA"/>
</dbReference>
<dbReference type="PRINTS" id="PR00138">
    <property type="entry name" value="MATRIXIN"/>
</dbReference>
<dbReference type="Gene3D" id="3.40.390.10">
    <property type="entry name" value="Collagenase (Catalytic Domain)"/>
    <property type="match status" value="1"/>
</dbReference>
<dbReference type="Proteomes" id="UP001260980">
    <property type="component" value="Unassembled WGS sequence"/>
</dbReference>
<keyword evidence="1" id="KW-0645">Protease</keyword>
<sequence length="573" mass="63255">MTDTATWGRLQNLLKDEGYLHPEDVRVIRNEQDISPSLKTAIDAAGIHLETDTSGNPILLVLEVEQLENNVRLARKPFCNSVQHTSGMHVLVFGPSKGRWKKSNLIVTINTIGCQWVGPISKTPYDLIKKAFDDWQSISSNITFTHVALTAAAAQIADIKVYFTNNDGTINNKFGTVGGTVASGGFPDSSDERGLLRFDSTDLWSDVYRPLLNHNNLYNVALHELGHVLGLSHSKSQSSIMYPTIDTTAIGIDPFSIESLRMMYGWKRQPPLTDRGTSDAPALVSYFESRIDGTGSEFVKMVWKGIGDDHTIYESDLVGGWSPQRVIPGIGSSHSPAITEHLPLGDTASIPVMAWRGIGSDNSIFWSVFWNNQWTPQTRYAVGTSTRPTLASVNGKVYIAWKGLGTDYRIFWAKLNAWTNFGEQQEIGGRGTTDSPALVGMDTKLYMFWKGLPGDSHIYWAMNDLNGSGLWSEQKAIKYYTPTTTGGRNEFIGTSGGISAVRYGKNILLAWKGIEDDLAIYVSIMDTSSNEFGGQIQLEFGFGTSTSPSIINSLIAWRGTGDDNNIWWARLQK</sequence>
<keyword evidence="7" id="KW-1185">Reference proteome</keyword>
<feature type="domain" description="Peptidase metallopeptidase" evidence="5">
    <location>
        <begin position="96"/>
        <end position="266"/>
    </location>
</feature>